<comment type="caution">
    <text evidence="1">The sequence shown here is derived from an EMBL/GenBank/DDBJ whole genome shotgun (WGS) entry which is preliminary data.</text>
</comment>
<dbReference type="Proteomes" id="UP000285288">
    <property type="component" value="Unassembled WGS sequence"/>
</dbReference>
<proteinExistence type="predicted"/>
<evidence type="ECO:0008006" key="3">
    <source>
        <dbReference type="Google" id="ProtNLM"/>
    </source>
</evidence>
<sequence>MYTLQFTPENQPYTIYKNISNLLKITSAPIIPFSEEIVETSEMGDGTTSYRHTGVLKDKTIEVSCNFVVQSKKEANERLYDIKKYFAGGKGLLKFPDEDSDHFWKVKNIEYNISERWHGFAFSLTIKFTVDGYRYIDKYARPMQISVFDITSIVNLYEPSYPTYKFYNTSEKTGWISITSLTHNRSFKIYQPFAKKYNYYQPGSIDNALAVKYIEINSENAYMKTVYENGYFEYTTLKTEGSFENLKIEYGSNDIVINTEIGLIRTEIFRNFKEI</sequence>
<dbReference type="EMBL" id="QSGD01000005">
    <property type="protein sequence ID" value="RHB08789.1"/>
    <property type="molecule type" value="Genomic_DNA"/>
</dbReference>
<gene>
    <name evidence="1" type="ORF">DW907_02565</name>
</gene>
<evidence type="ECO:0000313" key="1">
    <source>
        <dbReference type="EMBL" id="RHB08789.1"/>
    </source>
</evidence>
<organism evidence="1 2">
    <name type="scientific">Holdemanella biformis</name>
    <dbReference type="NCBI Taxonomy" id="1735"/>
    <lineage>
        <taxon>Bacteria</taxon>
        <taxon>Bacillati</taxon>
        <taxon>Bacillota</taxon>
        <taxon>Erysipelotrichia</taxon>
        <taxon>Erysipelotrichales</taxon>
        <taxon>Erysipelotrichaceae</taxon>
        <taxon>Holdemanella</taxon>
    </lineage>
</organism>
<reference evidence="1 2" key="1">
    <citation type="submission" date="2018-08" db="EMBL/GenBank/DDBJ databases">
        <title>A genome reference for cultivated species of the human gut microbiota.</title>
        <authorList>
            <person name="Zou Y."/>
            <person name="Xue W."/>
            <person name="Luo G."/>
        </authorList>
    </citation>
    <scope>NUCLEOTIDE SEQUENCE [LARGE SCALE GENOMIC DNA]</scope>
    <source>
        <strain evidence="1 2">AM42-13AC</strain>
    </source>
</reference>
<dbReference type="AlphaFoldDB" id="A0A413UET7"/>
<dbReference type="RefSeq" id="WP_118010772.1">
    <property type="nucleotide sequence ID" value="NZ_QSGD01000005.1"/>
</dbReference>
<name>A0A413UET7_9FIRM</name>
<evidence type="ECO:0000313" key="2">
    <source>
        <dbReference type="Proteomes" id="UP000285288"/>
    </source>
</evidence>
<accession>A0A413UET7</accession>
<protein>
    <recommendedName>
        <fullName evidence="3">Phage tail family protein</fullName>
    </recommendedName>
</protein>